<reference evidence="7 8" key="1">
    <citation type="journal article" date="2015" name="Nature">
        <title>rRNA introns, odd ribosomes, and small enigmatic genomes across a large radiation of phyla.</title>
        <authorList>
            <person name="Brown C.T."/>
            <person name="Hug L.A."/>
            <person name="Thomas B.C."/>
            <person name="Sharon I."/>
            <person name="Castelle C.J."/>
            <person name="Singh A."/>
            <person name="Wilkins M.J."/>
            <person name="Williams K.H."/>
            <person name="Banfield J.F."/>
        </authorList>
    </citation>
    <scope>NUCLEOTIDE SEQUENCE [LARGE SCALE GENOMIC DNA]</scope>
</reference>
<dbReference type="NCBIfam" id="TIGR01164">
    <property type="entry name" value="rplP_bact"/>
    <property type="match status" value="1"/>
</dbReference>
<dbReference type="EMBL" id="LBRB01000001">
    <property type="protein sequence ID" value="KKP89246.1"/>
    <property type="molecule type" value="Genomic_DNA"/>
</dbReference>
<evidence type="ECO:0000256" key="4">
    <source>
        <dbReference type="ARBA" id="ARBA00023274"/>
    </source>
</evidence>
<dbReference type="Gene3D" id="3.90.1170.10">
    <property type="entry name" value="Ribosomal protein L10e/L16"/>
    <property type="match status" value="1"/>
</dbReference>
<comment type="function">
    <text evidence="6">Binds 23S rRNA and is also seen to make contacts with the A and possibly P site tRNAs.</text>
</comment>
<proteinExistence type="inferred from homology"/>
<evidence type="ECO:0000313" key="8">
    <source>
        <dbReference type="Proteomes" id="UP000034316"/>
    </source>
</evidence>
<dbReference type="GO" id="GO:0000049">
    <property type="term" value="F:tRNA binding"/>
    <property type="evidence" value="ECO:0007669"/>
    <property type="project" value="UniProtKB-KW"/>
</dbReference>
<evidence type="ECO:0000256" key="5">
    <source>
        <dbReference type="RuleBase" id="RU004413"/>
    </source>
</evidence>
<dbReference type="PROSITE" id="PS00586">
    <property type="entry name" value="RIBOSOMAL_L16_1"/>
    <property type="match status" value="1"/>
</dbReference>
<evidence type="ECO:0000256" key="6">
    <source>
        <dbReference type="RuleBase" id="RU004414"/>
    </source>
</evidence>
<keyword evidence="6" id="KW-0699">rRNA-binding</keyword>
<protein>
    <recommendedName>
        <fullName evidence="6">50S ribosomal protein L16</fullName>
    </recommendedName>
</protein>
<dbReference type="GO" id="GO:0019843">
    <property type="term" value="F:rRNA binding"/>
    <property type="evidence" value="ECO:0007669"/>
    <property type="project" value="UniProtKB-KW"/>
</dbReference>
<keyword evidence="4 5" id="KW-0687">Ribonucleoprotein</keyword>
<dbReference type="Proteomes" id="UP000034316">
    <property type="component" value="Unassembled WGS sequence"/>
</dbReference>
<dbReference type="GO" id="GO:0006412">
    <property type="term" value="P:translation"/>
    <property type="evidence" value="ECO:0007669"/>
    <property type="project" value="InterPro"/>
</dbReference>
<sequence>MPGNSSRGSDLVFGKFGIKATTRSWLTARQIESARRAMTRLFKREGQIWIRVFPDRPVSAQPAEVGMGGGKGAPDHFVVTVTPGRIIFEMDGINNTLAKEAFRLASHKLPVKTKFIEK</sequence>
<dbReference type="GO" id="GO:0003735">
    <property type="term" value="F:structural constituent of ribosome"/>
    <property type="evidence" value="ECO:0007669"/>
    <property type="project" value="InterPro"/>
</dbReference>
<dbReference type="InterPro" id="IPR020798">
    <property type="entry name" value="Ribosomal_uL16_CS"/>
</dbReference>
<comment type="subunit">
    <text evidence="6">Part of the 50S ribosomal subunit.</text>
</comment>
<dbReference type="PANTHER" id="PTHR12220:SF13">
    <property type="entry name" value="LARGE RIBOSOMAL SUBUNIT PROTEIN UL16M"/>
    <property type="match status" value="1"/>
</dbReference>
<dbReference type="STRING" id="1618333.UR93_C0001G0078"/>
<dbReference type="PRINTS" id="PR00060">
    <property type="entry name" value="RIBOSOMALL16"/>
</dbReference>
<evidence type="ECO:0000313" key="7">
    <source>
        <dbReference type="EMBL" id="KKP89246.1"/>
    </source>
</evidence>
<dbReference type="PATRIC" id="fig|1618333.3.peg.84"/>
<dbReference type="SUPFAM" id="SSF54686">
    <property type="entry name" value="Ribosomal protein L16p/L10e"/>
    <property type="match status" value="1"/>
</dbReference>
<dbReference type="CDD" id="cd01433">
    <property type="entry name" value="Ribosomal_L16_L10e"/>
    <property type="match status" value="1"/>
</dbReference>
<dbReference type="InterPro" id="IPR016180">
    <property type="entry name" value="Ribosomal_uL16_dom"/>
</dbReference>
<dbReference type="PANTHER" id="PTHR12220">
    <property type="entry name" value="50S/60S RIBOSOMAL PROTEIN L16"/>
    <property type="match status" value="1"/>
</dbReference>
<dbReference type="InterPro" id="IPR036920">
    <property type="entry name" value="Ribosomal_uL16_sf"/>
</dbReference>
<dbReference type="AlphaFoldDB" id="A0A0G0DKB7"/>
<evidence type="ECO:0000256" key="1">
    <source>
        <dbReference type="ARBA" id="ARBA00008931"/>
    </source>
</evidence>
<keyword evidence="3 5" id="KW-0689">Ribosomal protein</keyword>
<keyword evidence="6" id="KW-0694">RNA-binding</keyword>
<comment type="caution">
    <text evidence="7">The sequence shown here is derived from an EMBL/GenBank/DDBJ whole genome shotgun (WGS) entry which is preliminary data.</text>
</comment>
<dbReference type="InterPro" id="IPR000114">
    <property type="entry name" value="Ribosomal_uL16_bact-type"/>
</dbReference>
<dbReference type="GO" id="GO:0022625">
    <property type="term" value="C:cytosolic large ribosomal subunit"/>
    <property type="evidence" value="ECO:0007669"/>
    <property type="project" value="TreeGrafter"/>
</dbReference>
<organism evidence="7 8">
    <name type="scientific">Berkelbacteria bacterium GW2011_GWA2_35_9</name>
    <dbReference type="NCBI Taxonomy" id="1618333"/>
    <lineage>
        <taxon>Bacteria</taxon>
        <taxon>Candidatus Berkelbacteria</taxon>
    </lineage>
</organism>
<evidence type="ECO:0000256" key="2">
    <source>
        <dbReference type="ARBA" id="ARBA00022555"/>
    </source>
</evidence>
<gene>
    <name evidence="7" type="ORF">UR93_C0001G0078</name>
</gene>
<keyword evidence="2 6" id="KW-0820">tRNA-binding</keyword>
<evidence type="ECO:0000256" key="3">
    <source>
        <dbReference type="ARBA" id="ARBA00022980"/>
    </source>
</evidence>
<dbReference type="InterPro" id="IPR047873">
    <property type="entry name" value="Ribosomal_uL16"/>
</dbReference>
<accession>A0A0G0DKB7</accession>
<name>A0A0G0DKB7_9BACT</name>
<dbReference type="FunFam" id="3.90.1170.10:FF:000001">
    <property type="entry name" value="50S ribosomal protein L16"/>
    <property type="match status" value="1"/>
</dbReference>
<comment type="similarity">
    <text evidence="1 5">Belongs to the universal ribosomal protein uL16 family.</text>
</comment>
<dbReference type="Pfam" id="PF00252">
    <property type="entry name" value="Ribosomal_L16"/>
    <property type="match status" value="1"/>
</dbReference>